<evidence type="ECO:0000313" key="3">
    <source>
        <dbReference type="Proteomes" id="UP001501676"/>
    </source>
</evidence>
<dbReference type="InterPro" id="IPR034660">
    <property type="entry name" value="DinB/YfiT-like"/>
</dbReference>
<dbReference type="GO" id="GO:0016853">
    <property type="term" value="F:isomerase activity"/>
    <property type="evidence" value="ECO:0007669"/>
    <property type="project" value="UniProtKB-KW"/>
</dbReference>
<keyword evidence="2" id="KW-0413">Isomerase</keyword>
<accession>A0ABP6T743</accession>
<dbReference type="SUPFAM" id="SSF109854">
    <property type="entry name" value="DinB/YfiT-like putative metalloenzymes"/>
    <property type="match status" value="1"/>
</dbReference>
<feature type="domain" description="Mycothiol-dependent maleylpyruvate isomerase metal-binding" evidence="1">
    <location>
        <begin position="18"/>
        <end position="159"/>
    </location>
</feature>
<keyword evidence="3" id="KW-1185">Reference proteome</keyword>
<dbReference type="RefSeq" id="WP_345731895.1">
    <property type="nucleotide sequence ID" value="NZ_BAAAYN010000044.1"/>
</dbReference>
<name>A0ABP6T743_9ACTN</name>
<dbReference type="Gene3D" id="1.20.120.450">
    <property type="entry name" value="dinb family like domain"/>
    <property type="match status" value="1"/>
</dbReference>
<evidence type="ECO:0000259" key="1">
    <source>
        <dbReference type="Pfam" id="PF11716"/>
    </source>
</evidence>
<dbReference type="InterPro" id="IPR024344">
    <property type="entry name" value="MDMPI_metal-binding"/>
</dbReference>
<organism evidence="2 3">
    <name type="scientific">Cryptosporangium minutisporangium</name>
    <dbReference type="NCBI Taxonomy" id="113569"/>
    <lineage>
        <taxon>Bacteria</taxon>
        <taxon>Bacillati</taxon>
        <taxon>Actinomycetota</taxon>
        <taxon>Actinomycetes</taxon>
        <taxon>Cryptosporangiales</taxon>
        <taxon>Cryptosporangiaceae</taxon>
        <taxon>Cryptosporangium</taxon>
    </lineage>
</organism>
<sequence length="276" mass="29831">MDWTRIGPPIDVRPLFAVERAELLALLGTLDDAHWSAPTVCPGWTVHDLAAHLVHDYLRRLSAGRDGWSAGWIPVPDRDLAPLLNRANDEFVATARGLSPRVLSALIAGFGPQLDAYWATCDLGASGVSVSWAVPDAPAPAWLDIAREYSEFWVHQQQIRDAVGRPGADSRQLVHPVIDAFLRALPRVLADTDGTSVTIAVTGPVDDAWTARRGPDGWALTRGETDAPDARVELTPDTLWRVATRGLEPDEALARARVDGDDALAAAAVQLVSIVR</sequence>
<evidence type="ECO:0000313" key="2">
    <source>
        <dbReference type="EMBL" id="GAA3394306.1"/>
    </source>
</evidence>
<dbReference type="NCBIfam" id="TIGR03083">
    <property type="entry name" value="maleylpyruvate isomerase family mycothiol-dependent enzyme"/>
    <property type="match status" value="1"/>
</dbReference>
<proteinExistence type="predicted"/>
<reference evidence="3" key="1">
    <citation type="journal article" date="2019" name="Int. J. Syst. Evol. Microbiol.">
        <title>The Global Catalogue of Microorganisms (GCM) 10K type strain sequencing project: providing services to taxonomists for standard genome sequencing and annotation.</title>
        <authorList>
            <consortium name="The Broad Institute Genomics Platform"/>
            <consortium name="The Broad Institute Genome Sequencing Center for Infectious Disease"/>
            <person name="Wu L."/>
            <person name="Ma J."/>
        </authorList>
    </citation>
    <scope>NUCLEOTIDE SEQUENCE [LARGE SCALE GENOMIC DNA]</scope>
    <source>
        <strain evidence="3">JCM 9458</strain>
    </source>
</reference>
<dbReference type="EMBL" id="BAAAYN010000044">
    <property type="protein sequence ID" value="GAA3394306.1"/>
    <property type="molecule type" value="Genomic_DNA"/>
</dbReference>
<dbReference type="InterPro" id="IPR017517">
    <property type="entry name" value="Maleyloyr_isom"/>
</dbReference>
<gene>
    <name evidence="2" type="ORF">GCM10020369_63200</name>
</gene>
<protein>
    <submittedName>
        <fullName evidence="2">Maleylpyruvate isomerase family mycothiol-dependent enzyme</fullName>
    </submittedName>
</protein>
<dbReference type="Pfam" id="PF11716">
    <property type="entry name" value="MDMPI_N"/>
    <property type="match status" value="1"/>
</dbReference>
<comment type="caution">
    <text evidence="2">The sequence shown here is derived from an EMBL/GenBank/DDBJ whole genome shotgun (WGS) entry which is preliminary data.</text>
</comment>
<dbReference type="Proteomes" id="UP001501676">
    <property type="component" value="Unassembled WGS sequence"/>
</dbReference>